<evidence type="ECO:0008006" key="5">
    <source>
        <dbReference type="Google" id="ProtNLM"/>
    </source>
</evidence>
<reference evidence="3 4" key="1">
    <citation type="submission" date="2019-12" db="EMBL/GenBank/DDBJ databases">
        <title>Genomic-based taxomic classification of the family Erythrobacteraceae.</title>
        <authorList>
            <person name="Xu L."/>
        </authorList>
    </citation>
    <scope>NUCLEOTIDE SEQUENCE [LARGE SCALE GENOMIC DNA]</scope>
    <source>
        <strain evidence="3 4">JCM 16677</strain>
    </source>
</reference>
<organism evidence="3 4">
    <name type="scientific">Parerythrobacter jejuensis</name>
    <dbReference type="NCBI Taxonomy" id="795812"/>
    <lineage>
        <taxon>Bacteria</taxon>
        <taxon>Pseudomonadati</taxon>
        <taxon>Pseudomonadota</taxon>
        <taxon>Alphaproteobacteria</taxon>
        <taxon>Sphingomonadales</taxon>
        <taxon>Erythrobacteraceae</taxon>
        <taxon>Parerythrobacter</taxon>
    </lineage>
</organism>
<proteinExistence type="predicted"/>
<dbReference type="RefSeq" id="WP_160778737.1">
    <property type="nucleotide sequence ID" value="NZ_BAAAZF010000001.1"/>
</dbReference>
<feature type="region of interest" description="Disordered" evidence="1">
    <location>
        <begin position="1"/>
        <end position="23"/>
    </location>
</feature>
<evidence type="ECO:0000313" key="3">
    <source>
        <dbReference type="EMBL" id="MXP34036.1"/>
    </source>
</evidence>
<evidence type="ECO:0000256" key="1">
    <source>
        <dbReference type="SAM" id="MobiDB-lite"/>
    </source>
</evidence>
<dbReference type="InterPro" id="IPR021857">
    <property type="entry name" value="DUF3467"/>
</dbReference>
<sequence length="94" mass="10163">MSDEEAKDGHDDHAPTGVGETATGPVYVNHCAVDLSLSTAELQFGQASEEDQSVRIKSRLVTSPAYFRQLGDIIRAECRRYDNAYGTSGKKGDA</sequence>
<comment type="caution">
    <text evidence="3">The sequence shown here is derived from an EMBL/GenBank/DDBJ whole genome shotgun (WGS) entry which is preliminary data.</text>
</comment>
<keyword evidence="4" id="KW-1185">Reference proteome</keyword>
<protein>
    <recommendedName>
        <fullName evidence="5">DUF3467 domain-containing protein</fullName>
    </recommendedName>
</protein>
<dbReference type="Proteomes" id="UP000446786">
    <property type="component" value="Unassembled WGS sequence"/>
</dbReference>
<dbReference type="EMBL" id="WTYE01000001">
    <property type="protein sequence ID" value="MXP31276.1"/>
    <property type="molecule type" value="Genomic_DNA"/>
</dbReference>
<accession>A0A845AZW2</accession>
<dbReference type="Pfam" id="PF11950">
    <property type="entry name" value="DUF3467"/>
    <property type="match status" value="1"/>
</dbReference>
<dbReference type="EMBL" id="WTYE01000001">
    <property type="protein sequence ID" value="MXP34036.1"/>
    <property type="molecule type" value="Genomic_DNA"/>
</dbReference>
<name>A0A845AZW2_9SPHN</name>
<evidence type="ECO:0000313" key="4">
    <source>
        <dbReference type="Proteomes" id="UP000446786"/>
    </source>
</evidence>
<gene>
    <name evidence="2" type="ORF">GRI94_05485</name>
    <name evidence="3" type="ORF">GRI94_19575</name>
</gene>
<dbReference type="AlphaFoldDB" id="A0A845AZW2"/>
<evidence type="ECO:0000313" key="2">
    <source>
        <dbReference type="EMBL" id="MXP31276.1"/>
    </source>
</evidence>